<dbReference type="EMBL" id="LIZT01000120">
    <property type="protein sequence ID" value="KPJ48399.1"/>
    <property type="molecule type" value="Genomic_DNA"/>
</dbReference>
<comment type="caution">
    <text evidence="1">The sequence shown here is derived from an EMBL/GenBank/DDBJ whole genome shotgun (WGS) entry which is preliminary data.</text>
</comment>
<accession>A0A0S7WE34</accession>
<feature type="non-terminal residue" evidence="1">
    <location>
        <position position="1"/>
    </location>
</feature>
<dbReference type="InterPro" id="IPR013785">
    <property type="entry name" value="Aldolase_TIM"/>
</dbReference>
<name>A0A0S7WE34_UNCT6</name>
<evidence type="ECO:0000313" key="2">
    <source>
        <dbReference type="Proteomes" id="UP000051124"/>
    </source>
</evidence>
<sequence length="174" mass="20312">FFRSLARIKTSLYSRGLFQLQFSIHTTDETLRERLIPIKKWTLRKIAAYADDFVQEEDRKVTLNFAPVTGMPIDAELIRRYFSPERFLIKMTPVNPTYSAHAHGLNSYIDPYHGDRTYDVVEQLRSLGYEVLVSIGELEENLIGTNCGQYVLKYLQTGQAIDHGYRSHEYRRDD</sequence>
<dbReference type="AlphaFoldDB" id="A0A0S7WE34"/>
<evidence type="ECO:0000313" key="1">
    <source>
        <dbReference type="EMBL" id="KPJ48399.1"/>
    </source>
</evidence>
<protein>
    <submittedName>
        <fullName evidence="1">Radical SAM protein</fullName>
    </submittedName>
</protein>
<organism evidence="1 2">
    <name type="scientific">candidate division TA06 bacterium DG_26</name>
    <dbReference type="NCBI Taxonomy" id="1703771"/>
    <lineage>
        <taxon>Bacteria</taxon>
        <taxon>Bacteria division TA06</taxon>
    </lineage>
</organism>
<reference evidence="1 2" key="1">
    <citation type="journal article" date="2015" name="Microbiome">
        <title>Genomic resolution of linkages in carbon, nitrogen, and sulfur cycling among widespread estuary sediment bacteria.</title>
        <authorList>
            <person name="Baker B.J."/>
            <person name="Lazar C.S."/>
            <person name="Teske A.P."/>
            <person name="Dick G.J."/>
        </authorList>
    </citation>
    <scope>NUCLEOTIDE SEQUENCE [LARGE SCALE GENOMIC DNA]</scope>
    <source>
        <strain evidence="1">DG_26</strain>
    </source>
</reference>
<dbReference type="Gene3D" id="3.20.20.70">
    <property type="entry name" value="Aldolase class I"/>
    <property type="match status" value="1"/>
</dbReference>
<proteinExistence type="predicted"/>
<dbReference type="Proteomes" id="UP000051124">
    <property type="component" value="Unassembled WGS sequence"/>
</dbReference>
<gene>
    <name evidence="1" type="ORF">AMJ40_07535</name>
</gene>